<comment type="catalytic activity">
    <reaction evidence="5">
        <text>a 5'-end (N(2),N(7)-dimethyl 5'-triphosphoguanosine)-ribonucleoside in snRNA + S-adenosyl-L-methionine = a 5'-end (N(2),N(2),N(7)-trimethyl 5'-triphosphoguanosine)-ribonucleoside in snRNA + S-adenosyl-L-homocysteine + H(+)</text>
        <dbReference type="Rhea" id="RHEA:78479"/>
        <dbReference type="Rhea" id="RHEA-COMP:19087"/>
        <dbReference type="Rhea" id="RHEA-COMP:19089"/>
        <dbReference type="ChEBI" id="CHEBI:15378"/>
        <dbReference type="ChEBI" id="CHEBI:57856"/>
        <dbReference type="ChEBI" id="CHEBI:59789"/>
        <dbReference type="ChEBI" id="CHEBI:167623"/>
        <dbReference type="ChEBI" id="CHEBI:172880"/>
    </reaction>
    <physiologicalReaction direction="left-to-right" evidence="5">
        <dbReference type="Rhea" id="RHEA:78480"/>
    </physiologicalReaction>
</comment>
<evidence type="ECO:0000313" key="8">
    <source>
        <dbReference type="EMBL" id="ANB15879.1"/>
    </source>
</evidence>
<evidence type="ECO:0000256" key="6">
    <source>
        <dbReference type="ARBA" id="ARBA00049075"/>
    </source>
</evidence>
<dbReference type="GeneID" id="30035555"/>
<dbReference type="RefSeq" id="XP_018738356.1">
    <property type="nucleotide sequence ID" value="XM_018880547.1"/>
</dbReference>
<dbReference type="PANTHER" id="PTHR14741">
    <property type="entry name" value="S-ADENOSYLMETHIONINE-DEPENDENT METHYLTRANSFERASE RELATED"/>
    <property type="match status" value="1"/>
</dbReference>
<dbReference type="GO" id="GO:0005634">
    <property type="term" value="C:nucleus"/>
    <property type="evidence" value="ECO:0007669"/>
    <property type="project" value="TreeGrafter"/>
</dbReference>
<evidence type="ECO:0000256" key="7">
    <source>
        <dbReference type="ARBA" id="ARBA00049790"/>
    </source>
</evidence>
<dbReference type="OrthoDB" id="194443at2759"/>
<sequence length="228" mass="26019">MGRKRHRLSGEVLKYYRFRHDIFSLFDQGIKLTEEQWYSVTPESVAVTTAIQISERYPLGTIVIDGFGGAGGNTIQFALSEYFEQVYYNDLNHINTELAIHNSKIYDTFEWIQFMTKDFFSLKKDDFQNPDSGCETSDNIVIFASPPWGGPSYTSSDVWDLSTSEPSVFDIVKHCRTITNQICLFLPRTSNLDQISTLVLEGEEVLVDYVFIRGHCKGMLVFLGTMVS</sequence>
<proteinExistence type="inferred from homology"/>
<evidence type="ECO:0000256" key="2">
    <source>
        <dbReference type="ARBA" id="ARBA00025783"/>
    </source>
</evidence>
<keyword evidence="9" id="KW-1185">Reference proteome</keyword>
<protein>
    <recommendedName>
        <fullName evidence="1">Trimethylguanosine synthase</fullName>
    </recommendedName>
    <alternativeName>
        <fullName evidence="7">Cap-specific guanine-N(2) methyltransferase</fullName>
    </alternativeName>
</protein>
<evidence type="ECO:0000256" key="4">
    <source>
        <dbReference type="ARBA" id="ARBA00048740"/>
    </source>
</evidence>
<accession>A0A167FYU6</accession>
<dbReference type="Proteomes" id="UP000189580">
    <property type="component" value="Chromosome b"/>
</dbReference>
<comment type="catalytic activity">
    <reaction evidence="4">
        <text>a 5'-end (N(7)-methyl 5'-triphosphoguanosine)-ribonucleoside in snoRNA + S-adenosyl-L-methionine = a 5'-end (N(2),N(7)-dimethyl 5'-triphosphoguanosine)-ribonucleoside in snoRNA + S-adenosyl-L-homocysteine + H(+)</text>
        <dbReference type="Rhea" id="RHEA:78475"/>
        <dbReference type="Rhea" id="RHEA-COMP:19086"/>
        <dbReference type="Rhea" id="RHEA-COMP:19088"/>
        <dbReference type="ChEBI" id="CHEBI:15378"/>
        <dbReference type="ChEBI" id="CHEBI:57856"/>
        <dbReference type="ChEBI" id="CHEBI:59789"/>
        <dbReference type="ChEBI" id="CHEBI:156461"/>
        <dbReference type="ChEBI" id="CHEBI:172880"/>
    </reaction>
    <physiologicalReaction direction="left-to-right" evidence="4">
        <dbReference type="Rhea" id="RHEA:78476"/>
    </physiologicalReaction>
</comment>
<dbReference type="SUPFAM" id="SSF53335">
    <property type="entry name" value="S-adenosyl-L-methionine-dependent methyltransferases"/>
    <property type="match status" value="1"/>
</dbReference>
<evidence type="ECO:0000313" key="9">
    <source>
        <dbReference type="Proteomes" id="UP000189580"/>
    </source>
</evidence>
<dbReference type="PANTHER" id="PTHR14741:SF32">
    <property type="entry name" value="TRIMETHYLGUANOSINE SYNTHASE"/>
    <property type="match status" value="1"/>
</dbReference>
<dbReference type="Pfam" id="PF09445">
    <property type="entry name" value="Methyltransf_15"/>
    <property type="match status" value="1"/>
</dbReference>
<evidence type="ECO:0000256" key="1">
    <source>
        <dbReference type="ARBA" id="ARBA00018517"/>
    </source>
</evidence>
<dbReference type="InterPro" id="IPR019012">
    <property type="entry name" value="RNA_cap_Gua-N2-MeTrfase"/>
</dbReference>
<dbReference type="KEGG" id="slb:AWJ20_3523"/>
<name>A0A167FYU6_9ASCO</name>
<dbReference type="AlphaFoldDB" id="A0A167FYU6"/>
<comment type="similarity">
    <text evidence="2">Belongs to the methyltransferase superfamily. Trimethylguanosine synthase family.</text>
</comment>
<comment type="catalytic activity">
    <reaction evidence="3">
        <text>a 5'-end (N(2),N(7)-dimethyl 5'-triphosphoguanosine)-ribonucleoside in snoRNA + S-adenosyl-L-methionine = a 5'-end (N(2),N(2),N(7)-trimethyl 5'-triphosphoguanosine)-ribonucleoside in snoRNA + S-adenosyl-L-homocysteine + H(+)</text>
        <dbReference type="Rhea" id="RHEA:78507"/>
        <dbReference type="Rhea" id="RHEA-COMP:19088"/>
        <dbReference type="Rhea" id="RHEA-COMP:19090"/>
        <dbReference type="ChEBI" id="CHEBI:15378"/>
        <dbReference type="ChEBI" id="CHEBI:57856"/>
        <dbReference type="ChEBI" id="CHEBI:59789"/>
        <dbReference type="ChEBI" id="CHEBI:167623"/>
        <dbReference type="ChEBI" id="CHEBI:172880"/>
    </reaction>
    <physiologicalReaction direction="left-to-right" evidence="3">
        <dbReference type="Rhea" id="RHEA:78508"/>
    </physiologicalReaction>
</comment>
<reference evidence="8 9" key="1">
    <citation type="submission" date="2016-02" db="EMBL/GenBank/DDBJ databases">
        <title>Complete genome sequence and transcriptome regulation of the pentose utilising yeast Sugiyamaella lignohabitans.</title>
        <authorList>
            <person name="Bellasio M."/>
            <person name="Peymann A."/>
            <person name="Valli M."/>
            <person name="Sipitzky M."/>
            <person name="Graf A."/>
            <person name="Sauer M."/>
            <person name="Marx H."/>
            <person name="Mattanovich D."/>
        </authorList>
    </citation>
    <scope>NUCLEOTIDE SEQUENCE [LARGE SCALE GENOMIC DNA]</scope>
    <source>
        <strain evidence="8 9">CBS 10342</strain>
    </source>
</reference>
<evidence type="ECO:0000256" key="5">
    <source>
        <dbReference type="ARBA" id="ARBA00048763"/>
    </source>
</evidence>
<comment type="catalytic activity">
    <reaction evidence="6">
        <text>a 5'-end (N(7)-methyl 5'-triphosphoguanosine)-ribonucleoside in snRNA + S-adenosyl-L-methionine = a 5'-end (N(2),N(7)-dimethyl 5'-triphosphoguanosine)-ribonucleoside in snRNA + S-adenosyl-L-homocysteine + H(+)</text>
        <dbReference type="Rhea" id="RHEA:78471"/>
        <dbReference type="Rhea" id="RHEA-COMP:19085"/>
        <dbReference type="Rhea" id="RHEA-COMP:19087"/>
        <dbReference type="ChEBI" id="CHEBI:15378"/>
        <dbReference type="ChEBI" id="CHEBI:57856"/>
        <dbReference type="ChEBI" id="CHEBI:59789"/>
        <dbReference type="ChEBI" id="CHEBI:156461"/>
        <dbReference type="ChEBI" id="CHEBI:172880"/>
    </reaction>
    <physiologicalReaction direction="left-to-right" evidence="6">
        <dbReference type="Rhea" id="RHEA:78472"/>
    </physiologicalReaction>
</comment>
<dbReference type="InterPro" id="IPR029063">
    <property type="entry name" value="SAM-dependent_MTases_sf"/>
</dbReference>
<gene>
    <name evidence="8" type="primary">TGS1</name>
    <name evidence="8" type="ORF">AWJ20_3523</name>
</gene>
<organism evidence="8 9">
    <name type="scientific">Sugiyamaella lignohabitans</name>
    <dbReference type="NCBI Taxonomy" id="796027"/>
    <lineage>
        <taxon>Eukaryota</taxon>
        <taxon>Fungi</taxon>
        <taxon>Dikarya</taxon>
        <taxon>Ascomycota</taxon>
        <taxon>Saccharomycotina</taxon>
        <taxon>Dipodascomycetes</taxon>
        <taxon>Dipodascales</taxon>
        <taxon>Trichomonascaceae</taxon>
        <taxon>Sugiyamaella</taxon>
    </lineage>
</organism>
<dbReference type="GO" id="GO:0071164">
    <property type="term" value="F:RNA cap trimethylguanosine synthase activity"/>
    <property type="evidence" value="ECO:0007669"/>
    <property type="project" value="TreeGrafter"/>
</dbReference>
<evidence type="ECO:0000256" key="3">
    <source>
        <dbReference type="ARBA" id="ARBA00047418"/>
    </source>
</evidence>
<dbReference type="Gene3D" id="3.40.50.150">
    <property type="entry name" value="Vaccinia Virus protein VP39"/>
    <property type="match status" value="1"/>
</dbReference>
<dbReference type="EMBL" id="CP014503">
    <property type="protein sequence ID" value="ANB15879.1"/>
    <property type="molecule type" value="Genomic_DNA"/>
</dbReference>